<dbReference type="STRING" id="50990.A0A4Y7PHW2"/>
<dbReference type="PROSITE" id="PS50294">
    <property type="entry name" value="WD_REPEATS_REGION"/>
    <property type="match status" value="2"/>
</dbReference>
<keyword evidence="1 3" id="KW-0853">WD repeat</keyword>
<reference evidence="4 5" key="1">
    <citation type="submission" date="2018-06" db="EMBL/GenBank/DDBJ databases">
        <title>A transcriptomic atlas of mushroom development highlights an independent origin of complex multicellularity.</title>
        <authorList>
            <consortium name="DOE Joint Genome Institute"/>
            <person name="Krizsan K."/>
            <person name="Almasi E."/>
            <person name="Merenyi Z."/>
            <person name="Sahu N."/>
            <person name="Viragh M."/>
            <person name="Koszo T."/>
            <person name="Mondo S."/>
            <person name="Kiss B."/>
            <person name="Balint B."/>
            <person name="Kues U."/>
            <person name="Barry K."/>
            <person name="Hegedus J.C."/>
            <person name="Henrissat B."/>
            <person name="Johnson J."/>
            <person name="Lipzen A."/>
            <person name="Ohm R."/>
            <person name="Nagy I."/>
            <person name="Pangilinan J."/>
            <person name="Yan J."/>
            <person name="Xiong Y."/>
            <person name="Grigoriev I.V."/>
            <person name="Hibbett D.S."/>
            <person name="Nagy L.G."/>
        </authorList>
    </citation>
    <scope>NUCLEOTIDE SEQUENCE [LARGE SCALE GENOMIC DNA]</scope>
    <source>
        <strain evidence="4 5">SZMC22713</strain>
    </source>
</reference>
<keyword evidence="5" id="KW-1185">Reference proteome</keyword>
<evidence type="ECO:0000256" key="2">
    <source>
        <dbReference type="ARBA" id="ARBA00022737"/>
    </source>
</evidence>
<dbReference type="AlphaFoldDB" id="A0A4Y7PHW2"/>
<accession>A0A4Y7PHW2</accession>
<protein>
    <submittedName>
        <fullName evidence="4">WD40 repeat-like protein</fullName>
    </submittedName>
</protein>
<dbReference type="VEuPathDB" id="FungiDB:BD410DRAFT_694223"/>
<dbReference type="InterPro" id="IPR019775">
    <property type="entry name" value="WD40_repeat_CS"/>
</dbReference>
<gene>
    <name evidence="4" type="ORF">BD410DRAFT_694223</name>
</gene>
<dbReference type="Gene3D" id="2.130.10.10">
    <property type="entry name" value="YVTN repeat-like/Quinoprotein amine dehydrogenase"/>
    <property type="match status" value="1"/>
</dbReference>
<dbReference type="InterPro" id="IPR011047">
    <property type="entry name" value="Quinoprotein_ADH-like_sf"/>
</dbReference>
<evidence type="ECO:0000313" key="4">
    <source>
        <dbReference type="EMBL" id="TDL14000.1"/>
    </source>
</evidence>
<dbReference type="InterPro" id="IPR015943">
    <property type="entry name" value="WD40/YVTN_repeat-like_dom_sf"/>
</dbReference>
<evidence type="ECO:0000256" key="1">
    <source>
        <dbReference type="ARBA" id="ARBA00022574"/>
    </source>
</evidence>
<dbReference type="PANTHER" id="PTHR44129">
    <property type="entry name" value="WD REPEAT-CONTAINING PROTEIN POP1"/>
    <property type="match status" value="1"/>
</dbReference>
<dbReference type="SUPFAM" id="SSF50998">
    <property type="entry name" value="Quinoprotein alcohol dehydrogenase-like"/>
    <property type="match status" value="1"/>
</dbReference>
<keyword evidence="2" id="KW-0677">Repeat</keyword>
<feature type="repeat" description="WD" evidence="3">
    <location>
        <begin position="1"/>
        <end position="23"/>
    </location>
</feature>
<dbReference type="Proteomes" id="UP000294933">
    <property type="component" value="Unassembled WGS sequence"/>
</dbReference>
<dbReference type="PROSITE" id="PS00678">
    <property type="entry name" value="WD_REPEATS_1"/>
    <property type="match status" value="1"/>
</dbReference>
<dbReference type="PRINTS" id="PR00320">
    <property type="entry name" value="GPROTEINBRPT"/>
</dbReference>
<dbReference type="InterPro" id="IPR020472">
    <property type="entry name" value="WD40_PAC1"/>
</dbReference>
<evidence type="ECO:0000313" key="5">
    <source>
        <dbReference type="Proteomes" id="UP000294933"/>
    </source>
</evidence>
<dbReference type="SMART" id="SM00320">
    <property type="entry name" value="WD40"/>
    <property type="match status" value="2"/>
</dbReference>
<dbReference type="OrthoDB" id="2615105at2759"/>
<feature type="repeat" description="WD" evidence="3">
    <location>
        <begin position="32"/>
        <end position="55"/>
    </location>
</feature>
<name>A0A4Y7PHW2_9AGAM</name>
<feature type="repeat" description="WD" evidence="3">
    <location>
        <begin position="66"/>
        <end position="104"/>
    </location>
</feature>
<feature type="non-terminal residue" evidence="4">
    <location>
        <position position="104"/>
    </location>
</feature>
<organism evidence="4 5">
    <name type="scientific">Rickenella mellea</name>
    <dbReference type="NCBI Taxonomy" id="50990"/>
    <lineage>
        <taxon>Eukaryota</taxon>
        <taxon>Fungi</taxon>
        <taxon>Dikarya</taxon>
        <taxon>Basidiomycota</taxon>
        <taxon>Agaricomycotina</taxon>
        <taxon>Agaricomycetes</taxon>
        <taxon>Hymenochaetales</taxon>
        <taxon>Rickenellaceae</taxon>
        <taxon>Rickenella</taxon>
    </lineage>
</organism>
<dbReference type="InterPro" id="IPR050349">
    <property type="entry name" value="WD_LIS1/nudF_dynein_reg"/>
</dbReference>
<proteinExistence type="predicted"/>
<dbReference type="InterPro" id="IPR001680">
    <property type="entry name" value="WD40_rpt"/>
</dbReference>
<dbReference type="PROSITE" id="PS50082">
    <property type="entry name" value="WD_REPEATS_2"/>
    <property type="match status" value="3"/>
</dbReference>
<dbReference type="Pfam" id="PF00400">
    <property type="entry name" value="WD40"/>
    <property type="match status" value="2"/>
</dbReference>
<evidence type="ECO:0000256" key="3">
    <source>
        <dbReference type="PROSITE-ProRule" id="PRU00221"/>
    </source>
</evidence>
<dbReference type="EMBL" id="ML170410">
    <property type="protein sequence ID" value="TDL14000.1"/>
    <property type="molecule type" value="Genomic_DNA"/>
</dbReference>
<sequence length="104" mass="11315">MVSASRDETVRMWDTVSGSHLNTFEGSHTACSVAFSPSGKRIVCGYSNNTLQLWDAVINWAHLETLKGHSMPVLSVAFSPDGTRIASGSYDQSVRLWNTVTGSH</sequence>